<organism evidence="2">
    <name type="scientific">Telmatobacter sp. DSM 110680</name>
    <dbReference type="NCBI Taxonomy" id="3036704"/>
    <lineage>
        <taxon>Bacteria</taxon>
        <taxon>Pseudomonadati</taxon>
        <taxon>Acidobacteriota</taxon>
        <taxon>Terriglobia</taxon>
        <taxon>Terriglobales</taxon>
        <taxon>Acidobacteriaceae</taxon>
        <taxon>Telmatobacter</taxon>
    </lineage>
</organism>
<feature type="transmembrane region" description="Helical" evidence="1">
    <location>
        <begin position="45"/>
        <end position="63"/>
    </location>
</feature>
<gene>
    <name evidence="2" type="ORF">P8935_23635</name>
</gene>
<proteinExistence type="predicted"/>
<dbReference type="RefSeq" id="WP_348262769.1">
    <property type="nucleotide sequence ID" value="NZ_CP121196.1"/>
</dbReference>
<dbReference type="AlphaFoldDB" id="A0AAU7DIT1"/>
<dbReference type="EMBL" id="CP121196">
    <property type="protein sequence ID" value="XBH17545.1"/>
    <property type="molecule type" value="Genomic_DNA"/>
</dbReference>
<keyword evidence="1" id="KW-1133">Transmembrane helix</keyword>
<name>A0AAU7DIT1_9BACT</name>
<accession>A0AAU7DIT1</accession>
<keyword evidence="1" id="KW-0472">Membrane</keyword>
<keyword evidence="1" id="KW-0812">Transmembrane</keyword>
<protein>
    <submittedName>
        <fullName evidence="2">Uncharacterized protein</fullName>
    </submittedName>
</protein>
<feature type="transmembrane region" description="Helical" evidence="1">
    <location>
        <begin position="114"/>
        <end position="133"/>
    </location>
</feature>
<feature type="transmembrane region" description="Helical" evidence="1">
    <location>
        <begin position="6"/>
        <end position="33"/>
    </location>
</feature>
<evidence type="ECO:0000313" key="2">
    <source>
        <dbReference type="EMBL" id="XBH17545.1"/>
    </source>
</evidence>
<reference evidence="2" key="1">
    <citation type="submission" date="2023-03" db="EMBL/GenBank/DDBJ databases">
        <title>Edaphobacter sp.</title>
        <authorList>
            <person name="Huber K.J."/>
            <person name="Papendorf J."/>
            <person name="Pilke C."/>
            <person name="Bunk B."/>
            <person name="Sproeer C."/>
            <person name="Pester M."/>
        </authorList>
    </citation>
    <scope>NUCLEOTIDE SEQUENCE</scope>
    <source>
        <strain evidence="2">DSM 110680</strain>
    </source>
</reference>
<feature type="transmembrane region" description="Helical" evidence="1">
    <location>
        <begin position="83"/>
        <end position="102"/>
    </location>
</feature>
<sequence length="148" mass="16297">MKSHPYLRAFLAGILVPTLVLPLLLVAFIILRFGMKVSFPIERGLVFPMALVPGLWGLWSMLWQWTRERTHMPLGLHGACLPLLMMPVGALIATQAGVLVLAATSVTWFNALTVPYALIAAFLVAAMVAYYLAWKYIVGYVNQVLGIA</sequence>
<evidence type="ECO:0000256" key="1">
    <source>
        <dbReference type="SAM" id="Phobius"/>
    </source>
</evidence>